<comment type="caution">
    <text evidence="1">The sequence shown here is derived from an EMBL/GenBank/DDBJ whole genome shotgun (WGS) entry which is preliminary data.</text>
</comment>
<keyword evidence="2" id="KW-1185">Reference proteome</keyword>
<sequence>MEVVGFHLESMQQYFQDLRNRFISSNKIASNDSSAHKCCHSGPWQKDFGLENCDVCGRWMPLYTLSCPSCQIKACISCKYH</sequence>
<dbReference type="EMBL" id="JAJTJA010000004">
    <property type="protein sequence ID" value="KAH8700622.1"/>
    <property type="molecule type" value="Genomic_DNA"/>
</dbReference>
<accession>A0AAD4KWQ8</accession>
<evidence type="ECO:0000313" key="2">
    <source>
        <dbReference type="Proteomes" id="UP001201262"/>
    </source>
</evidence>
<dbReference type="Proteomes" id="UP001201262">
    <property type="component" value="Unassembled WGS sequence"/>
</dbReference>
<dbReference type="AlphaFoldDB" id="A0AAD4KWQ8"/>
<name>A0AAD4KWQ8_9EURO</name>
<organism evidence="1 2">
    <name type="scientific">Talaromyces proteolyticus</name>
    <dbReference type="NCBI Taxonomy" id="1131652"/>
    <lineage>
        <taxon>Eukaryota</taxon>
        <taxon>Fungi</taxon>
        <taxon>Dikarya</taxon>
        <taxon>Ascomycota</taxon>
        <taxon>Pezizomycotina</taxon>
        <taxon>Eurotiomycetes</taxon>
        <taxon>Eurotiomycetidae</taxon>
        <taxon>Eurotiales</taxon>
        <taxon>Trichocomaceae</taxon>
        <taxon>Talaromyces</taxon>
        <taxon>Talaromyces sect. Bacilispori</taxon>
    </lineage>
</organism>
<proteinExistence type="predicted"/>
<protein>
    <submittedName>
        <fullName evidence="1">Uncharacterized protein</fullName>
    </submittedName>
</protein>
<dbReference type="RefSeq" id="XP_046074328.1">
    <property type="nucleotide sequence ID" value="XM_046215688.1"/>
</dbReference>
<reference evidence="1" key="1">
    <citation type="submission" date="2021-12" db="EMBL/GenBank/DDBJ databases">
        <title>Convergent genome expansion in fungi linked to evolution of root-endophyte symbiosis.</title>
        <authorList>
            <consortium name="DOE Joint Genome Institute"/>
            <person name="Ke Y.-H."/>
            <person name="Bonito G."/>
            <person name="Liao H.-L."/>
            <person name="Looney B."/>
            <person name="Rojas-Flechas A."/>
            <person name="Nash J."/>
            <person name="Hameed K."/>
            <person name="Schadt C."/>
            <person name="Martin F."/>
            <person name="Crous P.W."/>
            <person name="Miettinen O."/>
            <person name="Magnuson J.K."/>
            <person name="Labbe J."/>
            <person name="Jacobson D."/>
            <person name="Doktycz M.J."/>
            <person name="Veneault-Fourrey C."/>
            <person name="Kuo A."/>
            <person name="Mondo S."/>
            <person name="Calhoun S."/>
            <person name="Riley R."/>
            <person name="Ohm R."/>
            <person name="LaButti K."/>
            <person name="Andreopoulos B."/>
            <person name="Pangilinan J."/>
            <person name="Nolan M."/>
            <person name="Tritt A."/>
            <person name="Clum A."/>
            <person name="Lipzen A."/>
            <person name="Daum C."/>
            <person name="Barry K."/>
            <person name="Grigoriev I.V."/>
            <person name="Vilgalys R."/>
        </authorList>
    </citation>
    <scope>NUCLEOTIDE SEQUENCE</scope>
    <source>
        <strain evidence="1">PMI_201</strain>
    </source>
</reference>
<dbReference type="GeneID" id="70245975"/>
<gene>
    <name evidence="1" type="ORF">BGW36DRAFT_374567</name>
</gene>
<evidence type="ECO:0000313" key="1">
    <source>
        <dbReference type="EMBL" id="KAH8700622.1"/>
    </source>
</evidence>